<dbReference type="GO" id="GO:0016798">
    <property type="term" value="F:hydrolase activity, acting on glycosyl bonds"/>
    <property type="evidence" value="ECO:0007669"/>
    <property type="project" value="InterPro"/>
</dbReference>
<keyword evidence="4" id="KW-1185">Reference proteome</keyword>
<dbReference type="Proteomes" id="UP000654913">
    <property type="component" value="Chromosome 6"/>
</dbReference>
<reference evidence="3" key="1">
    <citation type="submission" date="2021-01" db="EMBL/GenBank/DDBJ databases">
        <authorList>
            <consortium name="Aspergillus puulaauensis MK2 genome sequencing consortium"/>
            <person name="Kazuki M."/>
            <person name="Futagami T."/>
        </authorList>
    </citation>
    <scope>NUCLEOTIDE SEQUENCE</scope>
    <source>
        <strain evidence="3">MK2</strain>
    </source>
</reference>
<dbReference type="KEGG" id="apuu:APUU_61283A"/>
<dbReference type="EMBL" id="AP024448">
    <property type="protein sequence ID" value="BCS28235.1"/>
    <property type="molecule type" value="Genomic_DNA"/>
</dbReference>
<accession>A0A7R7XV20</accession>
<dbReference type="Gene3D" id="2.60.120.260">
    <property type="entry name" value="Galactose-binding domain-like"/>
    <property type="match status" value="1"/>
</dbReference>
<dbReference type="InterPro" id="IPR008979">
    <property type="entry name" value="Galactose-bd-like_sf"/>
</dbReference>
<dbReference type="InterPro" id="IPR003305">
    <property type="entry name" value="CenC_carb-bd"/>
</dbReference>
<evidence type="ECO:0000256" key="1">
    <source>
        <dbReference type="ARBA" id="ARBA00022801"/>
    </source>
</evidence>
<feature type="domain" description="CBM-cenC" evidence="2">
    <location>
        <begin position="4"/>
        <end position="129"/>
    </location>
</feature>
<dbReference type="Pfam" id="PF02018">
    <property type="entry name" value="CBM_4_9"/>
    <property type="match status" value="1"/>
</dbReference>
<dbReference type="OrthoDB" id="4240053at2759"/>
<dbReference type="AlphaFoldDB" id="A0A7R7XV20"/>
<organism evidence="3 4">
    <name type="scientific">Aspergillus puulaauensis</name>
    <dbReference type="NCBI Taxonomy" id="1220207"/>
    <lineage>
        <taxon>Eukaryota</taxon>
        <taxon>Fungi</taxon>
        <taxon>Dikarya</taxon>
        <taxon>Ascomycota</taxon>
        <taxon>Pezizomycotina</taxon>
        <taxon>Eurotiomycetes</taxon>
        <taxon>Eurotiomycetidae</taxon>
        <taxon>Eurotiales</taxon>
        <taxon>Aspergillaceae</taxon>
        <taxon>Aspergillus</taxon>
    </lineage>
</organism>
<sequence>MSCNAVSNFGFEAGLAPWTVAPGSVANVLTDPIAYSGVSLLDITTTVSNPTGTVSQPLTGLDTSKPYNLLLWMRLRDRISSVNSCTVSAHLGDDAEAGAIASDFIWDAAGWMLLNGTITPTVADTTLNLVGLCSFSGEVTEAHVLWDEVTFSDC</sequence>
<evidence type="ECO:0000313" key="3">
    <source>
        <dbReference type="EMBL" id="BCS28235.1"/>
    </source>
</evidence>
<keyword evidence="1" id="KW-0378">Hydrolase</keyword>
<dbReference type="RefSeq" id="XP_041560421.1">
    <property type="nucleotide sequence ID" value="XM_041694608.1"/>
</dbReference>
<reference evidence="3" key="2">
    <citation type="submission" date="2021-02" db="EMBL/GenBank/DDBJ databases">
        <title>Aspergillus puulaauensis MK2 genome sequence.</title>
        <authorList>
            <person name="Futagami T."/>
            <person name="Mori K."/>
            <person name="Kadooka C."/>
            <person name="Tanaka T."/>
        </authorList>
    </citation>
    <scope>NUCLEOTIDE SEQUENCE</scope>
    <source>
        <strain evidence="3">MK2</strain>
    </source>
</reference>
<dbReference type="SUPFAM" id="SSF49785">
    <property type="entry name" value="Galactose-binding domain-like"/>
    <property type="match status" value="1"/>
</dbReference>
<dbReference type="GeneID" id="64978232"/>
<evidence type="ECO:0000259" key="2">
    <source>
        <dbReference type="Pfam" id="PF02018"/>
    </source>
</evidence>
<gene>
    <name evidence="3" type="ORF">APUU_61283A</name>
</gene>
<name>A0A7R7XV20_9EURO</name>
<evidence type="ECO:0000313" key="4">
    <source>
        <dbReference type="Proteomes" id="UP000654913"/>
    </source>
</evidence>
<protein>
    <recommendedName>
        <fullName evidence="2">CBM-cenC domain-containing protein</fullName>
    </recommendedName>
</protein>
<proteinExistence type="predicted"/>